<organism evidence="3 4">
    <name type="scientific">Clostridium fermenticellae</name>
    <dbReference type="NCBI Taxonomy" id="2068654"/>
    <lineage>
        <taxon>Bacteria</taxon>
        <taxon>Bacillati</taxon>
        <taxon>Bacillota</taxon>
        <taxon>Clostridia</taxon>
        <taxon>Eubacteriales</taxon>
        <taxon>Clostridiaceae</taxon>
        <taxon>Clostridium</taxon>
    </lineage>
</organism>
<feature type="transmembrane region" description="Helical" evidence="2">
    <location>
        <begin position="12"/>
        <end position="34"/>
    </location>
</feature>
<dbReference type="AlphaFoldDB" id="A0A386H6R2"/>
<keyword evidence="2" id="KW-1133">Transmembrane helix</keyword>
<dbReference type="OrthoDB" id="1952449at2"/>
<evidence type="ECO:0000313" key="3">
    <source>
        <dbReference type="EMBL" id="AYD41412.1"/>
    </source>
</evidence>
<protein>
    <recommendedName>
        <fullName evidence="5">tRNA (Guanine-N1)-methyltransferase</fullName>
    </recommendedName>
</protein>
<dbReference type="Proteomes" id="UP000266301">
    <property type="component" value="Chromosome"/>
</dbReference>
<sequence>MKKRKRRIITAGIVIALAVIVFIGFSVVSFSGAIKDASKNLSKNTKQNVQSTQKAPVNKTKTKKDTKASQNSYSIQLSDGKTAKAIYEINNGDKLFKSVTCDGENLSYDVNPSKKNVIIYDSKNQAILLLDTSGNKQDITNPQYTPTSGNTITKDAQLSSDSSYIWCSNPKFLDDNNIAYVSQLPWIGKTTKYVWIESLSNKNNVLVQGIEGENVKLDKITDKGLTVISDDKTVYLKADGTFGE</sequence>
<keyword evidence="2" id="KW-0812">Transmembrane</keyword>
<gene>
    <name evidence="3" type="ORF">D4Z93_03925</name>
</gene>
<proteinExistence type="predicted"/>
<evidence type="ECO:0008006" key="5">
    <source>
        <dbReference type="Google" id="ProtNLM"/>
    </source>
</evidence>
<evidence type="ECO:0000313" key="4">
    <source>
        <dbReference type="Proteomes" id="UP000266301"/>
    </source>
</evidence>
<keyword evidence="2" id="KW-0472">Membrane</keyword>
<evidence type="ECO:0000256" key="1">
    <source>
        <dbReference type="SAM" id="MobiDB-lite"/>
    </source>
</evidence>
<feature type="compositionally biased region" description="Polar residues" evidence="1">
    <location>
        <begin position="41"/>
        <end position="55"/>
    </location>
</feature>
<evidence type="ECO:0000256" key="2">
    <source>
        <dbReference type="SAM" id="Phobius"/>
    </source>
</evidence>
<reference evidence="3 4" key="1">
    <citation type="journal article" date="2019" name="Int. J. Syst. Evol. Microbiol.">
        <title>Clostridium fermenticellae sp. nov., isolated from the mud in a fermentation cellar for the production of the Chinese liquor, baijiu.</title>
        <authorList>
            <person name="Xu P.X."/>
            <person name="Chai L.J."/>
            <person name="Qiu T."/>
            <person name="Zhang X.J."/>
            <person name="Lu Z.M."/>
            <person name="Xiao C."/>
            <person name="Wang S.T."/>
            <person name="Shen C.H."/>
            <person name="Shi J.S."/>
            <person name="Xu Z.H."/>
        </authorList>
    </citation>
    <scope>NUCLEOTIDE SEQUENCE [LARGE SCALE GENOMIC DNA]</scope>
    <source>
        <strain evidence="3 4">JN500901</strain>
    </source>
</reference>
<feature type="region of interest" description="Disordered" evidence="1">
    <location>
        <begin position="41"/>
        <end position="71"/>
    </location>
</feature>
<dbReference type="KEGG" id="cfer:D4Z93_03925"/>
<dbReference type="EMBL" id="CP032416">
    <property type="protein sequence ID" value="AYD41412.1"/>
    <property type="molecule type" value="Genomic_DNA"/>
</dbReference>
<keyword evidence="4" id="KW-1185">Reference proteome</keyword>
<name>A0A386H6R2_9CLOT</name>
<accession>A0A386H6R2</accession>